<dbReference type="PATRIC" id="fig|394096.3.peg.8192"/>
<feature type="domain" description="Pesticidal crystal protein Cry22Aa Ig-like" evidence="3">
    <location>
        <begin position="466"/>
        <end position="518"/>
    </location>
</feature>
<feature type="compositionally biased region" description="Acidic residues" evidence="2">
    <location>
        <begin position="2398"/>
        <end position="2413"/>
    </location>
</feature>
<dbReference type="Pfam" id="PF16403">
    <property type="entry name" value="Bact_surface_Ig-like"/>
    <property type="match status" value="21"/>
</dbReference>
<feature type="domain" description="Pesticidal crystal protein Cry22Aa Ig-like" evidence="3">
    <location>
        <begin position="1317"/>
        <end position="1381"/>
    </location>
</feature>
<organism evidence="4 5">
    <name type="scientific">Hyalangium minutum</name>
    <dbReference type="NCBI Taxonomy" id="394096"/>
    <lineage>
        <taxon>Bacteria</taxon>
        <taxon>Pseudomonadati</taxon>
        <taxon>Myxococcota</taxon>
        <taxon>Myxococcia</taxon>
        <taxon>Myxococcales</taxon>
        <taxon>Cystobacterineae</taxon>
        <taxon>Archangiaceae</taxon>
        <taxon>Hyalangium</taxon>
    </lineage>
</organism>
<dbReference type="EMBL" id="JMCB01000024">
    <property type="protein sequence ID" value="KFE62016.1"/>
    <property type="molecule type" value="Genomic_DNA"/>
</dbReference>
<dbReference type="InterPro" id="IPR013783">
    <property type="entry name" value="Ig-like_fold"/>
</dbReference>
<gene>
    <name evidence="4" type="ORF">DB31_4459</name>
</gene>
<dbReference type="InterPro" id="IPR051846">
    <property type="entry name" value="SH2_domain_adapters"/>
</dbReference>
<sequence>MLATVLASACGREESAPKPEPTPAAVRTTRQEARSDYNKVLILGSSVNGGVNSPEAQTVLAYRPDAQITIVTPEQWALMSANEFSQYHLIIIGDPGCVTGTAPFQAAIENRDVWGPVVDSEVVIVGASTNAGGSQPLQQAGIHQALDNGVQLYTSMYISLGCAYQNAPPNTAVEVLEPFGTFKVRGLSTCADSGHRFVTFPSQLFSDQLFDMALTGADGCATRTVFTEYPVRNLTATVLATDISGSNPIPGGRSYQDYDEGLVYEGTPYVFVRNVSAVGAGCGGDSMNVPDGEECDLGDGFNGQRGDICSFSCRMDWCGDGVLNAGEECDNGNGNQRTPQGDIINGNCSAFCKVVDVPNTNPPPVALCRNVTETVTNQCGMNADINNGSYDPGGEPVTCTQTAAGPYNIGNTTVTLTCSDSSGQQASCTGVVTIKDGVKPVVTIAGLNPQPVECNRNGVYTSGFEPNPAATANDMCSGTVPVSKSGTVNMAAIGAYQRIYTATDAAGNVGTATRTVNVADTLKPVVTTPTTVTPLECKMSTYTDVPPTASDQCAGTVPVTTAGAVNVNAVGTYPLTYTARDPAGNVSDPKVRTVTVRDSRAPSVTLNGPANVPVECNDPAFADPGATGSDVCAGIVPATPIQAVSVGTPGTYTVSYQAVDPSGNIGVSGGSRTFVVSDTLPPVLTMNGAASIPLECANPFTDPGATANDQCAGNVAVTTTGSVNNRVLGAQTLTYSANDGRGHTASATRTVNVRDTQAPTITITGSLTPPPVECGGGYTDPGATANDACAGALPTVAEPPVNQGAPGNYNVRYRATDPSGNTTLSTSSRAVTVQDTLAPVLTLNGSATMGLECATAYTEQGATANDQCAGNLNVTISGTVDNHQLTTQTVTYSANDGSGHTATKTRAVTVRDTLAPAITLNGPLNLPVECGDPTYADPGATANDACAGALPAVPEPPANPNLPGNYVVRYRATDPSGNSALSTTGRTVTVSDTLPPTLQLAGANPQQVECGTAWADPGSAASDQCAGVLTPTVSGGVNHLVPNDYPITYTVSDGHGHTVTANRAVNVRDTLPPSITVNGPANDSFACGATYTDPGASATDACDTNVQVIATQSGNTTTPGTFTITYKARDAAGHEVTSPVQRTVTVSDDAPPTLVLLGNASQVLECPTPFNDEGATANDACYGDVTNRIQVTGSVTAGTPGTYPLTYTVTDPSGQSAPAVTRTVTVQDTQRPQVTVIGELDIPVECGSGTFTDPGATASDACAGTLPAVPSTTANPGAPGTYAISYTATDPSGNVGTSNTSRTVRVIDSIAPQIALTGGNMTLECASPWNDPGATASDQCAGNLAVTASGTVNNRQLGPQAITYTATDGTNQATVSRTVTVNDTLPPTLALNGPANDTFACGVNYVDPGATATDACDTNVVVTATQTGNPDEPGTFIITYSARDASNNVVASPVTRTVTVGDDAPPTLVLVGSPTPSLECGTPFNDPGATANDVCFGDVTGSIQVAGSVNSGTPGSYPLTYTVTDPSGQSATPVTRTVSVQDTLAPAITVLGSLNQQLQCDHSPYADPGATATDACAGNLTGSIQRVGGVNTGAAGSYTLTYRVTDPSGNTATSGDVRTVTVVDNLPPTITLQGGTPAAHECGSPFADPGATANDACAGDLTANINRTGSVDGNVIGQYPLNYTVTDPSGLTANTQRVVNVNDTLAPQLTLVGQANQLVECGPGYQDPGATATDACAGNLDGQIQVSGAANSQAVGNYTVSYSVTDGAGNTAGPLTRNVQVRDTQAPVITVNGALDQQFDCGSAYVDPGATASDVCAGAVPVTATQNGNANQPGTFTISYTATDPSNNTVTSPVTRTVHVNDNLPPTLALVGPGTQRLECGSSFADQGATANDACFGDLTSAITVTGSVNTGVAPRDYTLFYNVTDGAGNSAPSVSRTIEVRDTLAPSITVTGPTNTTYECGSTYADPGATATDACAGNLTSAIVATQTPDPNAPANFIVTYSVTDPSGNTTVSPVTRTVTMNDNLPPTIALNGPAVQSLECAPTPYNDLGATANDSCVGPVPVTVVGSVDMTRNGTYTLTYTARDTVGNVSPSVSRTVNISDTTPPAITLNGSNAVTLECKRDTYTELGATGLDICSGEATVSVSGTVDTEHTGFYLVRYTATDASGNTNQTVRNVNVGDTLPPTIALNGPNPLIMECATPFNDPGATASDLCQGNVSDTVFLEFNGVNNMVTNYGNNPGVTDPYKVRYQANDHLGHYVTLERDVRVQDTRGPVLSVTGAPVSEIECGSQPDLGVVATDACYGNVTVTASPAQLPHVPGEYNVTYTATDPAGNTTVGTDLRHFSVVDTTLPELSVNGPEVMYYECTGHAIGNVWSNPGASATDTCEGVLQVHSYNSGDDDGDGIPGSEDPDDFGPGPTTEVEGLYYVQYMAWDQSYNIQQRILSVYVQDTLPPVLILNGAETVQTQCFFPTDDPTDSDEEVDVDPNPYIDQGATGDDQCYGDVTPLVQTFSTVDKQSPGRYQVEYQVRDGAFNWAMPITRTVQVIDNQAPKLKMNPPIKVFPADLSMRRVDLTECGLAWDRCEGYMDIMDVRQMNVVSNEPAANGDAGDIQFDPDSGTFYVKAKRNTNNTQRVYTATWRNYDASGNFVNGTCKVYVPVNANDPAPSALQSGTDITARR</sequence>
<feature type="region of interest" description="Disordered" evidence="2">
    <location>
        <begin position="2396"/>
        <end position="2415"/>
    </location>
</feature>
<evidence type="ECO:0000259" key="3">
    <source>
        <dbReference type="Pfam" id="PF16403"/>
    </source>
</evidence>
<dbReference type="Gene3D" id="2.60.40.10">
    <property type="entry name" value="Immunoglobulins"/>
    <property type="match status" value="23"/>
</dbReference>
<proteinExistence type="predicted"/>
<feature type="domain" description="Pesticidal crystal protein Cry22Aa Ig-like" evidence="3">
    <location>
        <begin position="1390"/>
        <end position="1460"/>
    </location>
</feature>
<feature type="domain" description="Pesticidal crystal protein Cry22Aa Ig-like" evidence="3">
    <location>
        <begin position="841"/>
        <end position="910"/>
    </location>
</feature>
<feature type="domain" description="Pesticidal crystal protein Cry22Aa Ig-like" evidence="3">
    <location>
        <begin position="1563"/>
        <end position="1622"/>
    </location>
</feature>
<feature type="domain" description="Pesticidal crystal protein Cry22Aa Ig-like" evidence="3">
    <location>
        <begin position="1236"/>
        <end position="1306"/>
    </location>
</feature>
<feature type="domain" description="Pesticidal crystal protein Cry22Aa Ig-like" evidence="3">
    <location>
        <begin position="998"/>
        <end position="1067"/>
    </location>
</feature>
<feature type="domain" description="Pesticidal crystal protein Cry22Aa Ig-like" evidence="3">
    <location>
        <begin position="1470"/>
        <end position="1540"/>
    </location>
</feature>
<accession>A0A085W2V3</accession>
<evidence type="ECO:0000256" key="1">
    <source>
        <dbReference type="ARBA" id="ARBA00022999"/>
    </source>
</evidence>
<feature type="domain" description="Pesticidal crystal protein Cry22Aa Ig-like" evidence="3">
    <location>
        <begin position="2031"/>
        <end position="2101"/>
    </location>
</feature>
<feature type="domain" description="Pesticidal crystal protein Cry22Aa Ig-like" evidence="3">
    <location>
        <begin position="1870"/>
        <end position="1941"/>
    </location>
</feature>
<feature type="domain" description="Pesticidal crystal protein Cry22Aa Ig-like" evidence="3">
    <location>
        <begin position="2488"/>
        <end position="2545"/>
    </location>
</feature>
<dbReference type="PANTHER" id="PTHR15127:SF32">
    <property type="entry name" value="HEAVYWEIGHT, ISOFORM A"/>
    <property type="match status" value="1"/>
</dbReference>
<feature type="domain" description="Pesticidal crystal protein Cry22Aa Ig-like" evidence="3">
    <location>
        <begin position="1630"/>
        <end position="1701"/>
    </location>
</feature>
<feature type="domain" description="Pesticidal crystal protein Cry22Aa Ig-like" evidence="3">
    <location>
        <begin position="1789"/>
        <end position="1860"/>
    </location>
</feature>
<feature type="domain" description="Pesticidal crystal protein Cry22Aa Ig-like" evidence="3">
    <location>
        <begin position="1709"/>
        <end position="1781"/>
    </location>
</feature>
<name>A0A085W2V3_9BACT</name>
<keyword evidence="5" id="KW-1185">Reference proteome</keyword>
<keyword evidence="1" id="KW-0727">SH2 domain</keyword>
<dbReference type="InterPro" id="IPR032179">
    <property type="entry name" value="Cry22Aa_Ig-like"/>
</dbReference>
<dbReference type="GO" id="GO:0001784">
    <property type="term" value="F:phosphotyrosine residue binding"/>
    <property type="evidence" value="ECO:0007669"/>
    <property type="project" value="TreeGrafter"/>
</dbReference>
<feature type="region of interest" description="Disordered" evidence="2">
    <location>
        <begin position="1"/>
        <end position="32"/>
    </location>
</feature>
<dbReference type="STRING" id="394096.DB31_4459"/>
<feature type="domain" description="Pesticidal crystal protein Cry22Aa Ig-like" evidence="3">
    <location>
        <begin position="1156"/>
        <end position="1226"/>
    </location>
</feature>
<feature type="domain" description="Pesticidal crystal protein Cry22Aa Ig-like" evidence="3">
    <location>
        <begin position="2109"/>
        <end position="2179"/>
    </location>
</feature>
<dbReference type="Proteomes" id="UP000028725">
    <property type="component" value="Unassembled WGS sequence"/>
</dbReference>
<dbReference type="PANTHER" id="PTHR15127">
    <property type="entry name" value="HEAVYWEIGHT, ISOFORM A"/>
    <property type="match status" value="1"/>
</dbReference>
<feature type="domain" description="Pesticidal crystal protein Cry22Aa Ig-like" evidence="3">
    <location>
        <begin position="541"/>
        <end position="596"/>
    </location>
</feature>
<evidence type="ECO:0000313" key="4">
    <source>
        <dbReference type="EMBL" id="KFE62016.1"/>
    </source>
</evidence>
<protein>
    <recommendedName>
        <fullName evidence="3">Pesticidal crystal protein Cry22Aa Ig-like domain-containing protein</fullName>
    </recommendedName>
</protein>
<feature type="domain" description="Pesticidal crystal protein Cry22Aa Ig-like" evidence="3">
    <location>
        <begin position="771"/>
        <end position="833"/>
    </location>
</feature>
<comment type="caution">
    <text evidence="4">The sequence shown here is derived from an EMBL/GenBank/DDBJ whole genome shotgun (WGS) entry which is preliminary data.</text>
</comment>
<feature type="domain" description="Pesticidal crystal protein Cry22Aa Ig-like" evidence="3">
    <location>
        <begin position="1075"/>
        <end position="1146"/>
    </location>
</feature>
<reference evidence="4 5" key="1">
    <citation type="submission" date="2014-04" db="EMBL/GenBank/DDBJ databases">
        <title>Genome assembly of Hyalangium minutum DSM 14724.</title>
        <authorList>
            <person name="Sharma G."/>
            <person name="Subramanian S."/>
        </authorList>
    </citation>
    <scope>NUCLEOTIDE SEQUENCE [LARGE SCALE GENOMIC DNA]</scope>
    <source>
        <strain evidence="4 5">DSM 14724</strain>
    </source>
</reference>
<evidence type="ECO:0000256" key="2">
    <source>
        <dbReference type="SAM" id="MobiDB-lite"/>
    </source>
</evidence>
<evidence type="ECO:0000313" key="5">
    <source>
        <dbReference type="Proteomes" id="UP000028725"/>
    </source>
</evidence>
<feature type="domain" description="Pesticidal crystal protein Cry22Aa Ig-like" evidence="3">
    <location>
        <begin position="684"/>
        <end position="753"/>
    </location>
</feature>
<feature type="domain" description="Pesticidal crystal protein Cry22Aa Ig-like" evidence="3">
    <location>
        <begin position="1949"/>
        <end position="2021"/>
    </location>
</feature>